<dbReference type="Proteomes" id="UP001345013">
    <property type="component" value="Unassembled WGS sequence"/>
</dbReference>
<gene>
    <name evidence="1" type="ORF">LTR24_010331</name>
</gene>
<dbReference type="Pfam" id="PF13602">
    <property type="entry name" value="ADH_zinc_N_2"/>
    <property type="match status" value="1"/>
</dbReference>
<dbReference type="Gene3D" id="3.40.50.720">
    <property type="entry name" value="NAD(P)-binding Rossmann-like Domain"/>
    <property type="match status" value="1"/>
</dbReference>
<evidence type="ECO:0000313" key="1">
    <source>
        <dbReference type="EMBL" id="KAK5073346.1"/>
    </source>
</evidence>
<reference evidence="1 2" key="1">
    <citation type="submission" date="2023-08" db="EMBL/GenBank/DDBJ databases">
        <title>Black Yeasts Isolated from many extreme environments.</title>
        <authorList>
            <person name="Coleine C."/>
            <person name="Stajich J.E."/>
            <person name="Selbmann L."/>
        </authorList>
    </citation>
    <scope>NUCLEOTIDE SEQUENCE [LARGE SCALE GENOMIC DNA]</scope>
    <source>
        <strain evidence="1 2">CCFEE 5885</strain>
    </source>
</reference>
<comment type="caution">
    <text evidence="1">The sequence shown here is derived from an EMBL/GenBank/DDBJ whole genome shotgun (WGS) entry which is preliminary data.</text>
</comment>
<dbReference type="Gene3D" id="3.90.180.10">
    <property type="entry name" value="Medium-chain alcohol dehydrogenases, catalytic domain"/>
    <property type="match status" value="1"/>
</dbReference>
<sequence length="251" mass="27152">MVEATRGGTWAEYAVASVEEVCLKPRNLTWAEAAAVPLNGLTVYQALFERAGVPPPDFSDANEARIRRTGAGAENRRLLVTGAVGGVGIYTMQLARLAGLYVVAATSSNSRNKEFLDRLGADEVVKYADLAKDLSRYQVIIDTVGGGVLEACWSLVSEDGALISIDSASYNFVEKHRELGLSKGKDNVKALFFIVHPSRGHLEQLTTALNANLLEPFVACSLPLAEARSAYDHGSKKFTEWGKIVLIPRRG</sequence>
<name>A0ABR0JVR6_9EURO</name>
<accession>A0ABR0JVR6</accession>
<dbReference type="InterPro" id="IPR050700">
    <property type="entry name" value="YIM1/Zinc_Alcohol_DH_Fams"/>
</dbReference>
<organism evidence="1 2">
    <name type="scientific">Lithohypha guttulata</name>
    <dbReference type="NCBI Taxonomy" id="1690604"/>
    <lineage>
        <taxon>Eukaryota</taxon>
        <taxon>Fungi</taxon>
        <taxon>Dikarya</taxon>
        <taxon>Ascomycota</taxon>
        <taxon>Pezizomycotina</taxon>
        <taxon>Eurotiomycetes</taxon>
        <taxon>Chaetothyriomycetidae</taxon>
        <taxon>Chaetothyriales</taxon>
        <taxon>Trichomeriaceae</taxon>
        <taxon>Lithohypha</taxon>
    </lineage>
</organism>
<dbReference type="SUPFAM" id="SSF51735">
    <property type="entry name" value="NAD(P)-binding Rossmann-fold domains"/>
    <property type="match status" value="1"/>
</dbReference>
<dbReference type="PANTHER" id="PTHR11695:SF647">
    <property type="entry name" value="ENOYL REDUCTASE (ER) DOMAIN-CONTAINING PROTEIN"/>
    <property type="match status" value="1"/>
</dbReference>
<dbReference type="InterPro" id="IPR036291">
    <property type="entry name" value="NAD(P)-bd_dom_sf"/>
</dbReference>
<proteinExistence type="predicted"/>
<evidence type="ECO:0000313" key="2">
    <source>
        <dbReference type="Proteomes" id="UP001345013"/>
    </source>
</evidence>
<dbReference type="PANTHER" id="PTHR11695">
    <property type="entry name" value="ALCOHOL DEHYDROGENASE RELATED"/>
    <property type="match status" value="1"/>
</dbReference>
<protein>
    <submittedName>
        <fullName evidence="1">Uncharacterized protein</fullName>
    </submittedName>
</protein>
<dbReference type="EMBL" id="JAVRRG010000308">
    <property type="protein sequence ID" value="KAK5073346.1"/>
    <property type="molecule type" value="Genomic_DNA"/>
</dbReference>
<dbReference type="CDD" id="cd05289">
    <property type="entry name" value="MDR_like_2"/>
    <property type="match status" value="1"/>
</dbReference>
<keyword evidence="2" id="KW-1185">Reference proteome</keyword>